<dbReference type="AlphaFoldDB" id="A0A0D3HQ79"/>
<organism evidence="1">
    <name type="scientific">Oryza barthii</name>
    <dbReference type="NCBI Taxonomy" id="65489"/>
    <lineage>
        <taxon>Eukaryota</taxon>
        <taxon>Viridiplantae</taxon>
        <taxon>Streptophyta</taxon>
        <taxon>Embryophyta</taxon>
        <taxon>Tracheophyta</taxon>
        <taxon>Spermatophyta</taxon>
        <taxon>Magnoliopsida</taxon>
        <taxon>Liliopsida</taxon>
        <taxon>Poales</taxon>
        <taxon>Poaceae</taxon>
        <taxon>BOP clade</taxon>
        <taxon>Oryzoideae</taxon>
        <taxon>Oryzeae</taxon>
        <taxon>Oryzinae</taxon>
        <taxon>Oryza</taxon>
    </lineage>
</organism>
<evidence type="ECO:0008006" key="3">
    <source>
        <dbReference type="Google" id="ProtNLM"/>
    </source>
</evidence>
<evidence type="ECO:0000313" key="2">
    <source>
        <dbReference type="Proteomes" id="UP000026960"/>
    </source>
</evidence>
<sequence length="165" mass="17474">MAAFRAPTVMSSTACRCTCNRRSTTRSSFIFVETEPEERPKVGGAAAAHGEAAEEEVVFPMAWTDDDELCPEGTVPVRQTTKRDALNNPEQVLRRMEQERRLVRMGTAGSVSIHVLTSGGGGEAVSFLFNGASMASSGAAVAGRTTLRARAPPWGKTTNAAVEGG</sequence>
<reference evidence="1" key="2">
    <citation type="submission" date="2015-03" db="UniProtKB">
        <authorList>
            <consortium name="EnsemblPlants"/>
        </authorList>
    </citation>
    <scope>IDENTIFICATION</scope>
</reference>
<dbReference type="Proteomes" id="UP000026960">
    <property type="component" value="Chromosome 11"/>
</dbReference>
<dbReference type="HOGENOM" id="CLU_1613343_0_0_1"/>
<protein>
    <recommendedName>
        <fullName evidence="3">Neprosin activation peptide domain-containing protein</fullName>
    </recommendedName>
</protein>
<evidence type="ECO:0000313" key="1">
    <source>
        <dbReference type="EnsemblPlants" id="OBART11G23550.1"/>
    </source>
</evidence>
<dbReference type="PaxDb" id="65489-OBART11G23550.1"/>
<reference evidence="1" key="1">
    <citation type="journal article" date="2009" name="Rice">
        <title>De Novo Next Generation Sequencing of Plant Genomes.</title>
        <authorList>
            <person name="Rounsley S."/>
            <person name="Marri P.R."/>
            <person name="Yu Y."/>
            <person name="He R."/>
            <person name="Sisneros N."/>
            <person name="Goicoechea J.L."/>
            <person name="Lee S.J."/>
            <person name="Angelova A."/>
            <person name="Kudrna D."/>
            <person name="Luo M."/>
            <person name="Affourtit J."/>
            <person name="Desany B."/>
            <person name="Knight J."/>
            <person name="Niazi F."/>
            <person name="Egholm M."/>
            <person name="Wing R.A."/>
        </authorList>
    </citation>
    <scope>NUCLEOTIDE SEQUENCE [LARGE SCALE GENOMIC DNA]</scope>
    <source>
        <strain evidence="1">cv. IRGC 105608</strain>
    </source>
</reference>
<dbReference type="EnsemblPlants" id="OBART11G23550.1">
    <property type="protein sequence ID" value="OBART11G23550.1"/>
    <property type="gene ID" value="OBART11G23550"/>
</dbReference>
<dbReference type="Gramene" id="OBART11G23550.1">
    <property type="protein sequence ID" value="OBART11G23550.1"/>
    <property type="gene ID" value="OBART11G23550"/>
</dbReference>
<accession>A0A0D3HQ79</accession>
<proteinExistence type="predicted"/>
<name>A0A0D3HQ79_9ORYZ</name>
<keyword evidence="2" id="KW-1185">Reference proteome</keyword>